<dbReference type="PANTHER" id="PTHR23172:SF19">
    <property type="entry name" value="J DOMAIN-CONTAINING PROTEIN"/>
    <property type="match status" value="1"/>
</dbReference>
<feature type="compositionally biased region" description="Basic and acidic residues" evidence="2">
    <location>
        <begin position="328"/>
        <end position="343"/>
    </location>
</feature>
<feature type="region of interest" description="Disordered" evidence="2">
    <location>
        <begin position="290"/>
        <end position="358"/>
    </location>
</feature>
<sequence>MVRSETFSFGGHLYIRPAAQGVHGTQMDDLLDLSFTSEPTSQPSRPATTTATPLPLFKSATATASQPWLSASTSSSRASPQGSTRNDVAAAPKKHAEDSFASLVSFSTARKQASANRSLNEQQKTRDQIFNPLAISTKGDDWASGLSFDLLDSTIKEARTSASPFSTASISATAATSTSVNLLDDEDILGPLAQVLSSAPESSKPVLQSHASIPTSPTSSSASPAISSERLSFVSQDRRGVEPDARDPHVAELVDMGFSADHARRALAMTDDGLNVQQAVDILLNEAHEKAKQMQTQRRQQQSSQNQRRGQSLARNESAIDDDVLVPRSDDYRRRGGRFRDDGELQEMPSVYSNGTTSDSTIRGSLGFKIPQLSGQHTAQDLGKLASGLSSQLRSRAEVLWKQGKDRVAKAVEEYNSTGGLSGVISEENPRWMRNQYRYKYDHDAQEVDLESPMPNDRSHEPHDITATLEAMLLEQEGPYRRQSPSGPPKPVRPVSTSSQVGSSAVPRPSSLRQEMPRVPHSQSVGTPAMSNRPPASSASTSRASARPAQAPRPPSAKRPPRPVRPRVDLSSIQKDEITISRTDGMEAFKRGDFTQANELYSKSLDLTPSTHLLRTVLLSNRAACLLKLGNIKGAMADADEGLTIIGPSRGVDEEYEPGKGLIEIWAKLLQRKSEALEQLERFKEARNAWDELVQAGKGGKIAIDGKRRCDNILIPKPKSAPSSTASSARSTPKPTKPTSVEDSVAAQAALKRLQKLNDEAEAQDAEKFALHDKVEQKLAAWRSGKEDNLRALIGSLDTILWAETGWAKVSMADLVVPKKVKINYMKAVAKTHPDKIAANATMEQKMIAQGVFVSLNRAWDEFKRLNNIQ</sequence>
<dbReference type="InterPro" id="IPR036869">
    <property type="entry name" value="J_dom_sf"/>
</dbReference>
<evidence type="ECO:0000259" key="3">
    <source>
        <dbReference type="PROSITE" id="PS50030"/>
    </source>
</evidence>
<feature type="region of interest" description="Disordered" evidence="2">
    <location>
        <begin position="479"/>
        <end position="567"/>
    </location>
</feature>
<dbReference type="PROSITE" id="PS50030">
    <property type="entry name" value="UBA"/>
    <property type="match status" value="1"/>
</dbReference>
<dbReference type="InterPro" id="IPR015940">
    <property type="entry name" value="UBA"/>
</dbReference>
<feature type="compositionally biased region" description="Low complexity" evidence="2">
    <location>
        <begin position="39"/>
        <end position="55"/>
    </location>
</feature>
<keyword evidence="1" id="KW-0802">TPR repeat</keyword>
<dbReference type="PANTHER" id="PTHR23172">
    <property type="entry name" value="AUXILIN/CYCLIN G-ASSOCIATED KINASE-RELATED"/>
    <property type="match status" value="1"/>
</dbReference>
<dbReference type="STRING" id="675824.A0A1E3Q9G2"/>
<gene>
    <name evidence="4" type="ORF">LIPSTDRAFT_271034</name>
</gene>
<dbReference type="InterPro" id="IPR011990">
    <property type="entry name" value="TPR-like_helical_dom_sf"/>
</dbReference>
<dbReference type="OrthoDB" id="1717591at2759"/>
<feature type="compositionally biased region" description="Low complexity" evidence="2">
    <location>
        <begin position="716"/>
        <end position="734"/>
    </location>
</feature>
<dbReference type="FunFam" id="1.10.287.110:FF:000002">
    <property type="entry name" value="putative tyrosine-protein phosphatase auxilin isoform X2"/>
    <property type="match status" value="1"/>
</dbReference>
<dbReference type="GO" id="GO:0072583">
    <property type="term" value="P:clathrin-dependent endocytosis"/>
    <property type="evidence" value="ECO:0007669"/>
    <property type="project" value="TreeGrafter"/>
</dbReference>
<dbReference type="InterPro" id="IPR019734">
    <property type="entry name" value="TPR_rpt"/>
</dbReference>
<dbReference type="SUPFAM" id="SSF46934">
    <property type="entry name" value="UBA-like"/>
    <property type="match status" value="1"/>
</dbReference>
<feature type="region of interest" description="Disordered" evidence="2">
    <location>
        <begin position="68"/>
        <end position="94"/>
    </location>
</feature>
<feature type="compositionally biased region" description="Low complexity" evidence="2">
    <location>
        <begin position="293"/>
        <end position="312"/>
    </location>
</feature>
<feature type="domain" description="UBA" evidence="3">
    <location>
        <begin position="242"/>
        <end position="286"/>
    </location>
</feature>
<feature type="repeat" description="TPR" evidence="1">
    <location>
        <begin position="578"/>
        <end position="611"/>
    </location>
</feature>
<feature type="compositionally biased region" description="Polar residues" evidence="2">
    <location>
        <begin position="521"/>
        <end position="530"/>
    </location>
</feature>
<feature type="compositionally biased region" description="Low complexity" evidence="2">
    <location>
        <begin position="211"/>
        <end position="228"/>
    </location>
</feature>
<dbReference type="PROSITE" id="PS50005">
    <property type="entry name" value="TPR"/>
    <property type="match status" value="1"/>
</dbReference>
<evidence type="ECO:0000256" key="2">
    <source>
        <dbReference type="SAM" id="MobiDB-lite"/>
    </source>
</evidence>
<dbReference type="GO" id="GO:0031982">
    <property type="term" value="C:vesicle"/>
    <property type="evidence" value="ECO:0007669"/>
    <property type="project" value="TreeGrafter"/>
</dbReference>
<evidence type="ECO:0000313" key="5">
    <source>
        <dbReference type="Proteomes" id="UP000094385"/>
    </source>
</evidence>
<dbReference type="AlphaFoldDB" id="A0A1E3Q9G2"/>
<accession>A0A1E3Q9G2</accession>
<protein>
    <recommendedName>
        <fullName evidence="3">UBA domain-containing protein</fullName>
    </recommendedName>
</protein>
<evidence type="ECO:0000256" key="1">
    <source>
        <dbReference type="PROSITE-ProRule" id="PRU00339"/>
    </source>
</evidence>
<dbReference type="SUPFAM" id="SSF46565">
    <property type="entry name" value="Chaperone J-domain"/>
    <property type="match status" value="1"/>
</dbReference>
<dbReference type="GO" id="GO:0072318">
    <property type="term" value="P:clathrin coat disassembly"/>
    <property type="evidence" value="ECO:0007669"/>
    <property type="project" value="TreeGrafter"/>
</dbReference>
<proteinExistence type="predicted"/>
<evidence type="ECO:0000313" key="4">
    <source>
        <dbReference type="EMBL" id="ODQ73792.1"/>
    </source>
</evidence>
<dbReference type="EMBL" id="KV454293">
    <property type="protein sequence ID" value="ODQ73792.1"/>
    <property type="molecule type" value="Genomic_DNA"/>
</dbReference>
<dbReference type="InterPro" id="IPR009060">
    <property type="entry name" value="UBA-like_sf"/>
</dbReference>
<reference evidence="4 5" key="1">
    <citation type="journal article" date="2016" name="Proc. Natl. Acad. Sci. U.S.A.">
        <title>Comparative genomics of biotechnologically important yeasts.</title>
        <authorList>
            <person name="Riley R."/>
            <person name="Haridas S."/>
            <person name="Wolfe K.H."/>
            <person name="Lopes M.R."/>
            <person name="Hittinger C.T."/>
            <person name="Goeker M."/>
            <person name="Salamov A.A."/>
            <person name="Wisecaver J.H."/>
            <person name="Long T.M."/>
            <person name="Calvey C.H."/>
            <person name="Aerts A.L."/>
            <person name="Barry K.W."/>
            <person name="Choi C."/>
            <person name="Clum A."/>
            <person name="Coughlan A.Y."/>
            <person name="Deshpande S."/>
            <person name="Douglass A.P."/>
            <person name="Hanson S.J."/>
            <person name="Klenk H.-P."/>
            <person name="LaButti K.M."/>
            <person name="Lapidus A."/>
            <person name="Lindquist E.A."/>
            <person name="Lipzen A.M."/>
            <person name="Meier-Kolthoff J.P."/>
            <person name="Ohm R.A."/>
            <person name="Otillar R.P."/>
            <person name="Pangilinan J.L."/>
            <person name="Peng Y."/>
            <person name="Rokas A."/>
            <person name="Rosa C.A."/>
            <person name="Scheuner C."/>
            <person name="Sibirny A.A."/>
            <person name="Slot J.C."/>
            <person name="Stielow J.B."/>
            <person name="Sun H."/>
            <person name="Kurtzman C.P."/>
            <person name="Blackwell M."/>
            <person name="Grigoriev I.V."/>
            <person name="Jeffries T.W."/>
        </authorList>
    </citation>
    <scope>NUCLEOTIDE SEQUENCE [LARGE SCALE GENOMIC DNA]</scope>
    <source>
        <strain evidence="4 5">NRRL Y-11557</strain>
    </source>
</reference>
<name>A0A1E3Q9G2_LIPST</name>
<feature type="compositionally biased region" description="Low complexity" evidence="2">
    <location>
        <begin position="531"/>
        <end position="550"/>
    </location>
</feature>
<keyword evidence="5" id="KW-1185">Reference proteome</keyword>
<feature type="region of interest" description="Disordered" evidence="2">
    <location>
        <begin position="35"/>
        <end position="55"/>
    </location>
</feature>
<feature type="region of interest" description="Disordered" evidence="2">
    <location>
        <begin position="715"/>
        <end position="742"/>
    </location>
</feature>
<dbReference type="Gene3D" id="1.25.40.10">
    <property type="entry name" value="Tetratricopeptide repeat domain"/>
    <property type="match status" value="1"/>
</dbReference>
<dbReference type="Pfam" id="PF00627">
    <property type="entry name" value="UBA"/>
    <property type="match status" value="1"/>
</dbReference>
<dbReference type="GO" id="GO:0030276">
    <property type="term" value="F:clathrin binding"/>
    <property type="evidence" value="ECO:0007669"/>
    <property type="project" value="TreeGrafter"/>
</dbReference>
<dbReference type="Proteomes" id="UP000094385">
    <property type="component" value="Unassembled WGS sequence"/>
</dbReference>
<feature type="compositionally biased region" description="Polar residues" evidence="2">
    <location>
        <begin position="200"/>
        <end position="210"/>
    </location>
</feature>
<dbReference type="GO" id="GO:0005737">
    <property type="term" value="C:cytoplasm"/>
    <property type="evidence" value="ECO:0007669"/>
    <property type="project" value="TreeGrafter"/>
</dbReference>
<feature type="region of interest" description="Disordered" evidence="2">
    <location>
        <begin position="200"/>
        <end position="228"/>
    </location>
</feature>
<feature type="compositionally biased region" description="Low complexity" evidence="2">
    <location>
        <begin position="70"/>
        <end position="85"/>
    </location>
</feature>
<dbReference type="Gene3D" id="1.10.8.10">
    <property type="entry name" value="DNA helicase RuvA subunit, C-terminal domain"/>
    <property type="match status" value="1"/>
</dbReference>
<organism evidence="4 5">
    <name type="scientific">Lipomyces starkeyi NRRL Y-11557</name>
    <dbReference type="NCBI Taxonomy" id="675824"/>
    <lineage>
        <taxon>Eukaryota</taxon>
        <taxon>Fungi</taxon>
        <taxon>Dikarya</taxon>
        <taxon>Ascomycota</taxon>
        <taxon>Saccharomycotina</taxon>
        <taxon>Lipomycetes</taxon>
        <taxon>Lipomycetales</taxon>
        <taxon>Lipomycetaceae</taxon>
        <taxon>Lipomyces</taxon>
    </lineage>
</organism>
<dbReference type="Gene3D" id="1.10.287.110">
    <property type="entry name" value="DnaJ domain"/>
    <property type="match status" value="1"/>
</dbReference>
<dbReference type="SUPFAM" id="SSF48452">
    <property type="entry name" value="TPR-like"/>
    <property type="match status" value="1"/>
</dbReference>